<accession>A0ABW3G9R1</accession>
<organism evidence="1 2">
    <name type="scientific">Williamsia deligens</name>
    <dbReference type="NCBI Taxonomy" id="321325"/>
    <lineage>
        <taxon>Bacteria</taxon>
        <taxon>Bacillati</taxon>
        <taxon>Actinomycetota</taxon>
        <taxon>Actinomycetes</taxon>
        <taxon>Mycobacteriales</taxon>
        <taxon>Nocardiaceae</taxon>
        <taxon>Williamsia</taxon>
    </lineage>
</organism>
<proteinExistence type="predicted"/>
<dbReference type="RefSeq" id="WP_386126550.1">
    <property type="nucleotide sequence ID" value="NZ_JBHTIL010000001.1"/>
</dbReference>
<protein>
    <submittedName>
        <fullName evidence="1">Uncharacterized protein</fullName>
    </submittedName>
</protein>
<gene>
    <name evidence="1" type="ORF">ACFQ04_14325</name>
</gene>
<keyword evidence="2" id="KW-1185">Reference proteome</keyword>
<dbReference type="EMBL" id="JBHTIL010000001">
    <property type="protein sequence ID" value="MFD0926913.1"/>
    <property type="molecule type" value="Genomic_DNA"/>
</dbReference>
<feature type="non-terminal residue" evidence="1">
    <location>
        <position position="1"/>
    </location>
</feature>
<name>A0ABW3G9R1_9NOCA</name>
<comment type="caution">
    <text evidence="1">The sequence shown here is derived from an EMBL/GenBank/DDBJ whole genome shotgun (WGS) entry which is preliminary data.</text>
</comment>
<reference evidence="2" key="1">
    <citation type="journal article" date="2019" name="Int. J. Syst. Evol. Microbiol.">
        <title>The Global Catalogue of Microorganisms (GCM) 10K type strain sequencing project: providing services to taxonomists for standard genome sequencing and annotation.</title>
        <authorList>
            <consortium name="The Broad Institute Genomics Platform"/>
            <consortium name="The Broad Institute Genome Sequencing Center for Infectious Disease"/>
            <person name="Wu L."/>
            <person name="Ma J."/>
        </authorList>
    </citation>
    <scope>NUCLEOTIDE SEQUENCE [LARGE SCALE GENOMIC DNA]</scope>
    <source>
        <strain evidence="2">CCUG 50873</strain>
    </source>
</reference>
<dbReference type="Proteomes" id="UP001597068">
    <property type="component" value="Unassembled WGS sequence"/>
</dbReference>
<evidence type="ECO:0000313" key="1">
    <source>
        <dbReference type="EMBL" id="MFD0926913.1"/>
    </source>
</evidence>
<evidence type="ECO:0000313" key="2">
    <source>
        <dbReference type="Proteomes" id="UP001597068"/>
    </source>
</evidence>
<sequence length="165" mass="16659">GAGQDNAGYSGTKPASDSAATTDVATVLARVRVGDGAAWMEAGGSLSAAIAADTASGQDFAYVALVGYVQSRRRTYLVRADSRGTVVDAAPRLTVVRPRGGAKPPPIDLPTPLLIANASATGFDLRVQSGAYSVTDNGDGTFTIFTPSSSTALADNGDGTYTLTA</sequence>